<comment type="caution">
    <text evidence="2">The sequence shown here is derived from an EMBL/GenBank/DDBJ whole genome shotgun (WGS) entry which is preliminary data.</text>
</comment>
<reference evidence="2 3" key="1">
    <citation type="submission" date="2020-01" db="EMBL/GenBank/DDBJ databases">
        <title>Genomes assembled from Gulf of Kutch pelagic sediment metagenomes.</title>
        <authorList>
            <person name="Chandrashekar M."/>
            <person name="Mahajan M.S."/>
            <person name="Dave K.J."/>
            <person name="Vatsa P."/>
            <person name="Nathani N.M."/>
        </authorList>
    </citation>
    <scope>NUCLEOTIDE SEQUENCE [LARGE SCALE GENOMIC DNA]</scope>
    <source>
        <strain evidence="2">KS3-K002</strain>
    </source>
</reference>
<evidence type="ECO:0000313" key="3">
    <source>
        <dbReference type="Proteomes" id="UP000702544"/>
    </source>
</evidence>
<dbReference type="Proteomes" id="UP000702544">
    <property type="component" value="Unassembled WGS sequence"/>
</dbReference>
<accession>A0AAE4ZA75</accession>
<proteinExistence type="predicted"/>
<evidence type="ECO:0000256" key="1">
    <source>
        <dbReference type="SAM" id="MobiDB-lite"/>
    </source>
</evidence>
<gene>
    <name evidence="2" type="ORF">GWO12_12420</name>
</gene>
<dbReference type="EMBL" id="JAACAK010000099">
    <property type="protein sequence ID" value="NIR75898.1"/>
    <property type="molecule type" value="Genomic_DNA"/>
</dbReference>
<dbReference type="SUPFAM" id="SSF110849">
    <property type="entry name" value="ParB/Sulfiredoxin"/>
    <property type="match status" value="1"/>
</dbReference>
<protein>
    <submittedName>
        <fullName evidence="2">ParB N-terminal domain-containing protein</fullName>
    </submittedName>
</protein>
<dbReference type="InterPro" id="IPR036086">
    <property type="entry name" value="ParB/Sulfiredoxin_sf"/>
</dbReference>
<dbReference type="AlphaFoldDB" id="A0AAE4ZA75"/>
<name>A0AAE4ZA75_9BACT</name>
<sequence>MARSSDEKRNKGGRKKKKEAPPKSRGLTAGRLASASPPKYVEALLESIEDDGGVVLGVYKDPLGGNWQALAGLPIDRVEPTPFQRDLSEAHTKKLADAIDKLDRFLDPVIAVRTDEGVYWTPNGYHRLEAVKRLGGRSIVALVVPEHEVAYRILVLNTEKAHNLRERALEVSRLAEGLATIDDRPEREFATEFEEPSLITLGFCYGERGRFAGGAYHNVIKRVDKFLGAKLSNALEKRRGRAEELLELDQEVSARVKELKEIGFESPYLKAYVVARINPLRYKRKVALTYDETMEKMLGSARRFDAKKVKADQVAGASGPSDE</sequence>
<organism evidence="2 3">
    <name type="scientific">Candidatus Kutchimonas denitrificans</name>
    <dbReference type="NCBI Taxonomy" id="3056748"/>
    <lineage>
        <taxon>Bacteria</taxon>
        <taxon>Pseudomonadati</taxon>
        <taxon>Gemmatimonadota</taxon>
        <taxon>Gemmatimonadia</taxon>
        <taxon>Candidatus Palauibacterales</taxon>
        <taxon>Candidatus Palauibacteraceae</taxon>
        <taxon>Candidatus Kutchimonas</taxon>
    </lineage>
</organism>
<dbReference type="Gene3D" id="3.90.1530.10">
    <property type="entry name" value="Conserved hypothetical protein from pyrococcus furiosus pfu- 392566-001, ParB domain"/>
    <property type="match status" value="1"/>
</dbReference>
<feature type="compositionally biased region" description="Basic and acidic residues" evidence="1">
    <location>
        <begin position="1"/>
        <end position="10"/>
    </location>
</feature>
<feature type="region of interest" description="Disordered" evidence="1">
    <location>
        <begin position="1"/>
        <end position="34"/>
    </location>
</feature>
<evidence type="ECO:0000313" key="2">
    <source>
        <dbReference type="EMBL" id="NIR75898.1"/>
    </source>
</evidence>